<feature type="transmembrane region" description="Helical" evidence="10">
    <location>
        <begin position="404"/>
        <end position="426"/>
    </location>
</feature>
<feature type="transmembrane region" description="Helical" evidence="10">
    <location>
        <begin position="492"/>
        <end position="511"/>
    </location>
</feature>
<keyword evidence="7 10" id="KW-1133">Transmembrane helix</keyword>
<dbReference type="PROSITE" id="PS50011">
    <property type="entry name" value="PROTEIN_KINASE_DOM"/>
    <property type="match status" value="1"/>
</dbReference>
<keyword evidence="13" id="KW-1185">Reference proteome</keyword>
<dbReference type="Pfam" id="PF00069">
    <property type="entry name" value="Pkinase"/>
    <property type="match status" value="1"/>
</dbReference>
<dbReference type="Pfam" id="PF06271">
    <property type="entry name" value="RDD"/>
    <property type="match status" value="1"/>
</dbReference>
<evidence type="ECO:0000256" key="8">
    <source>
        <dbReference type="ARBA" id="ARBA00023136"/>
    </source>
</evidence>
<dbReference type="KEGG" id="ahel:Q31a_63900"/>
<feature type="transmembrane region" description="Helical" evidence="10">
    <location>
        <begin position="952"/>
        <end position="977"/>
    </location>
</feature>
<dbReference type="SUPFAM" id="SSF56112">
    <property type="entry name" value="Protein kinase-like (PK-like)"/>
    <property type="match status" value="1"/>
</dbReference>
<dbReference type="GO" id="GO:0004674">
    <property type="term" value="F:protein serine/threonine kinase activity"/>
    <property type="evidence" value="ECO:0007669"/>
    <property type="project" value="UniProtKB-EC"/>
</dbReference>
<feature type="transmembrane region" description="Helical" evidence="10">
    <location>
        <begin position="799"/>
        <end position="824"/>
    </location>
</feature>
<dbReference type="PROSITE" id="PS00107">
    <property type="entry name" value="PROTEIN_KINASE_ATP"/>
    <property type="match status" value="1"/>
</dbReference>
<evidence type="ECO:0000256" key="4">
    <source>
        <dbReference type="ARBA" id="ARBA00022741"/>
    </source>
</evidence>
<dbReference type="PANTHER" id="PTHR43289:SF34">
    <property type="entry name" value="SERINE_THREONINE-PROTEIN KINASE YBDM-RELATED"/>
    <property type="match status" value="1"/>
</dbReference>
<dbReference type="AlphaFoldDB" id="A0A518GHD6"/>
<evidence type="ECO:0000256" key="7">
    <source>
        <dbReference type="ARBA" id="ARBA00022989"/>
    </source>
</evidence>
<dbReference type="Gene3D" id="3.30.200.20">
    <property type="entry name" value="Phosphorylase Kinase, domain 1"/>
    <property type="match status" value="1"/>
</dbReference>
<dbReference type="InterPro" id="IPR008271">
    <property type="entry name" value="Ser/Thr_kinase_AS"/>
</dbReference>
<evidence type="ECO:0000256" key="9">
    <source>
        <dbReference type="PROSITE-ProRule" id="PRU10141"/>
    </source>
</evidence>
<organism evidence="12 13">
    <name type="scientific">Aureliella helgolandensis</name>
    <dbReference type="NCBI Taxonomy" id="2527968"/>
    <lineage>
        <taxon>Bacteria</taxon>
        <taxon>Pseudomonadati</taxon>
        <taxon>Planctomycetota</taxon>
        <taxon>Planctomycetia</taxon>
        <taxon>Pirellulales</taxon>
        <taxon>Pirellulaceae</taxon>
        <taxon>Aureliella</taxon>
    </lineage>
</organism>
<feature type="transmembrane region" description="Helical" evidence="10">
    <location>
        <begin position="989"/>
        <end position="1010"/>
    </location>
</feature>
<feature type="binding site" evidence="9">
    <location>
        <position position="115"/>
    </location>
    <ligand>
        <name>ATP</name>
        <dbReference type="ChEBI" id="CHEBI:30616"/>
    </ligand>
</feature>
<dbReference type="Proteomes" id="UP000318017">
    <property type="component" value="Chromosome"/>
</dbReference>
<evidence type="ECO:0000256" key="5">
    <source>
        <dbReference type="ARBA" id="ARBA00022777"/>
    </source>
</evidence>
<dbReference type="SMART" id="SM00220">
    <property type="entry name" value="S_TKc"/>
    <property type="match status" value="1"/>
</dbReference>
<evidence type="ECO:0000313" key="13">
    <source>
        <dbReference type="Proteomes" id="UP000318017"/>
    </source>
</evidence>
<keyword evidence="5 12" id="KW-0418">Kinase</keyword>
<feature type="domain" description="Protein kinase" evidence="11">
    <location>
        <begin position="86"/>
        <end position="353"/>
    </location>
</feature>
<dbReference type="EC" id="2.7.11.1" evidence="12"/>
<gene>
    <name evidence="12" type="primary">pknH_2</name>
    <name evidence="12" type="ORF">Q31a_63900</name>
</gene>
<sequence>MTNPTVTVDDISPDKCPECGERLAVIQQRIYCPACALRDALRTDGTSMGPHSLDLSHSWEIPLGGSRPEASDDFGELTSGETFGDYRIVRRLGRGGMGIVYETDHLPTSRRVALKVMTHSWDDRAARARFLREGRLAASINHPNSVYVYGTEEINGRPVISMELVRGRTLGDCVKSDGPLSSKRAVDAVLQIIDGLDAANEAGVLHRDVKPNNCFVDEDGQVKIGDFGLSITTTGRMESDPLRPTMTEVTRAGTFLGTPAYASPEQLRGEPLDHRSDIYAVGVTLYYLLSGKVPFAAENMVQLLARVLDNAAPPLKAIAPNVPAELDAIVARCLRKSPGARFGGYNELRQALLPLGSHAPVAAPLGSRFLAGAIDFTLLSIAFLPLSAFSIFSQGQPVLASDPLRGVSTLLLSTLAIALQWLYFALSEWRFGKTFGKHLLGLRVTSDQSKPKLSAALTRSALFLLVPLIPLLIANSLGYWQTMKAGLSFPQALTMALLGWSRFLIGAAMFASARSRNGNASLYDLLTGTRVVVKLVSPSVHSSAITTSDSFNTRGAETVGPYHVLNTIGKTDSGKLLLGYDARLLRRVWIHRADASSELSVDTSSHEIARDIRRRTQLRWLGGSHASAGEKSNELVQSWDCYEALSGGPLSDIEPTSIDWQDAKRGLAELAIELNAMDASDQVSLEHCWITDAGQVKLLPFAVFPEPTAVGAGPMQAEVSVPVEPHHGSDATDTRLTTLQQITAILEKKFALVGGTSQSMSLSEQGDLNQLNAASSLSDASPIANELARRRSVQVQSRVAGMLAASFILPCFCIISLLATSVLYDRQEASMPEVRELADAMYLREHSNRGLGLSQLERRNVIVKHIRAEFEEVYRDTYRMSSLYGQTQLMRYRSTLDRIFATPRPTNDEATEAARLFEAIAAEQTLPRPLVNAFFSSESAIFWGALTWLQLIWFPSLITGLLFRGGALVRLFGLTFANRRGQPASGLRVFIRMVFSGLIPMAAFVVYGSFQSNRLSPVTHQQFVAAFLVLVACFAVVAYRSRQRLFSDRCAGTFVVAK</sequence>
<keyword evidence="3 10" id="KW-0812">Transmembrane</keyword>
<dbReference type="GO" id="GO:0005524">
    <property type="term" value="F:ATP binding"/>
    <property type="evidence" value="ECO:0007669"/>
    <property type="project" value="UniProtKB-UniRule"/>
</dbReference>
<accession>A0A518GHD6</accession>
<evidence type="ECO:0000256" key="6">
    <source>
        <dbReference type="ARBA" id="ARBA00022840"/>
    </source>
</evidence>
<evidence type="ECO:0000256" key="3">
    <source>
        <dbReference type="ARBA" id="ARBA00022692"/>
    </source>
</evidence>
<evidence type="ECO:0000259" key="11">
    <source>
        <dbReference type="PROSITE" id="PS50011"/>
    </source>
</evidence>
<dbReference type="InterPro" id="IPR000719">
    <property type="entry name" value="Prot_kinase_dom"/>
</dbReference>
<keyword evidence="8 10" id="KW-0472">Membrane</keyword>
<keyword evidence="4 9" id="KW-0547">Nucleotide-binding</keyword>
<dbReference type="EMBL" id="CP036298">
    <property type="protein sequence ID" value="QDV27997.1"/>
    <property type="molecule type" value="Genomic_DNA"/>
</dbReference>
<keyword evidence="2 12" id="KW-0808">Transferase</keyword>
<dbReference type="PROSITE" id="PS00108">
    <property type="entry name" value="PROTEIN_KINASE_ST"/>
    <property type="match status" value="1"/>
</dbReference>
<dbReference type="OrthoDB" id="6111975at2"/>
<dbReference type="CDD" id="cd14014">
    <property type="entry name" value="STKc_PknB_like"/>
    <property type="match status" value="1"/>
</dbReference>
<dbReference type="InterPro" id="IPR011009">
    <property type="entry name" value="Kinase-like_dom_sf"/>
</dbReference>
<evidence type="ECO:0000256" key="10">
    <source>
        <dbReference type="SAM" id="Phobius"/>
    </source>
</evidence>
<keyword evidence="6 9" id="KW-0067">ATP-binding</keyword>
<dbReference type="InterPro" id="IPR017441">
    <property type="entry name" value="Protein_kinase_ATP_BS"/>
</dbReference>
<protein>
    <submittedName>
        <fullName evidence="12">Serine/threonine-protein kinase PknH</fullName>
        <ecNumber evidence="12">2.7.11.1</ecNumber>
    </submittedName>
</protein>
<dbReference type="Gene3D" id="1.10.510.10">
    <property type="entry name" value="Transferase(Phosphotransferase) domain 1"/>
    <property type="match status" value="1"/>
</dbReference>
<dbReference type="GO" id="GO:0016020">
    <property type="term" value="C:membrane"/>
    <property type="evidence" value="ECO:0007669"/>
    <property type="project" value="UniProtKB-SubCell"/>
</dbReference>
<proteinExistence type="predicted"/>
<feature type="transmembrane region" description="Helical" evidence="10">
    <location>
        <begin position="1022"/>
        <end position="1039"/>
    </location>
</feature>
<evidence type="ECO:0000313" key="12">
    <source>
        <dbReference type="EMBL" id="QDV27997.1"/>
    </source>
</evidence>
<reference evidence="12 13" key="1">
    <citation type="submission" date="2019-02" db="EMBL/GenBank/DDBJ databases">
        <title>Deep-cultivation of Planctomycetes and their phenomic and genomic characterization uncovers novel biology.</title>
        <authorList>
            <person name="Wiegand S."/>
            <person name="Jogler M."/>
            <person name="Boedeker C."/>
            <person name="Pinto D."/>
            <person name="Vollmers J."/>
            <person name="Rivas-Marin E."/>
            <person name="Kohn T."/>
            <person name="Peeters S.H."/>
            <person name="Heuer A."/>
            <person name="Rast P."/>
            <person name="Oberbeckmann S."/>
            <person name="Bunk B."/>
            <person name="Jeske O."/>
            <person name="Meyerdierks A."/>
            <person name="Storesund J.E."/>
            <person name="Kallscheuer N."/>
            <person name="Luecker S."/>
            <person name="Lage O.M."/>
            <person name="Pohl T."/>
            <person name="Merkel B.J."/>
            <person name="Hornburger P."/>
            <person name="Mueller R.-W."/>
            <person name="Bruemmer F."/>
            <person name="Labrenz M."/>
            <person name="Spormann A.M."/>
            <person name="Op den Camp H."/>
            <person name="Overmann J."/>
            <person name="Amann R."/>
            <person name="Jetten M.S.M."/>
            <person name="Mascher T."/>
            <person name="Medema M.H."/>
            <person name="Devos D.P."/>
            <person name="Kaster A.-K."/>
            <person name="Ovreas L."/>
            <person name="Rohde M."/>
            <person name="Galperin M.Y."/>
            <person name="Jogler C."/>
        </authorList>
    </citation>
    <scope>NUCLEOTIDE SEQUENCE [LARGE SCALE GENOMIC DNA]</scope>
    <source>
        <strain evidence="12 13">Q31a</strain>
    </source>
</reference>
<evidence type="ECO:0000256" key="1">
    <source>
        <dbReference type="ARBA" id="ARBA00004141"/>
    </source>
</evidence>
<dbReference type="InterPro" id="IPR010432">
    <property type="entry name" value="RDD"/>
</dbReference>
<dbReference type="RefSeq" id="WP_145086249.1">
    <property type="nucleotide sequence ID" value="NZ_CP036298.1"/>
</dbReference>
<comment type="subcellular location">
    <subcellularLocation>
        <location evidence="1">Membrane</location>
        <topology evidence="1">Multi-pass membrane protein</topology>
    </subcellularLocation>
</comment>
<feature type="transmembrane region" description="Helical" evidence="10">
    <location>
        <begin position="369"/>
        <end position="392"/>
    </location>
</feature>
<feature type="transmembrane region" description="Helical" evidence="10">
    <location>
        <begin position="460"/>
        <end position="480"/>
    </location>
</feature>
<dbReference type="PANTHER" id="PTHR43289">
    <property type="entry name" value="MITOGEN-ACTIVATED PROTEIN KINASE KINASE KINASE 20-RELATED"/>
    <property type="match status" value="1"/>
</dbReference>
<name>A0A518GHD6_9BACT</name>
<evidence type="ECO:0000256" key="2">
    <source>
        <dbReference type="ARBA" id="ARBA00022679"/>
    </source>
</evidence>